<protein>
    <recommendedName>
        <fullName evidence="3">Competence protein ComEA</fullName>
    </recommendedName>
</protein>
<dbReference type="STRING" id="1245471.PCA10_19880"/>
<dbReference type="PATRIC" id="fig|1245471.3.peg.2004"/>
<accession>S6AHH5</accession>
<dbReference type="Proteomes" id="UP000015503">
    <property type="component" value="Chromosome"/>
</dbReference>
<gene>
    <name evidence="1" type="ORF">PCA10_19880</name>
</gene>
<evidence type="ECO:0000313" key="2">
    <source>
        <dbReference type="Proteomes" id="UP000015503"/>
    </source>
</evidence>
<dbReference type="HOGENOM" id="CLU_052011_4_2_6"/>
<keyword evidence="2" id="KW-1185">Reference proteome</keyword>
<dbReference type="KEGG" id="pre:PCA10_19880"/>
<dbReference type="InterPro" id="IPR051675">
    <property type="entry name" value="Endo/Exo/Phosphatase_dom_1"/>
</dbReference>
<dbReference type="InterPro" id="IPR004509">
    <property type="entry name" value="Competence_ComEA_HhH"/>
</dbReference>
<dbReference type="PANTHER" id="PTHR21180">
    <property type="entry name" value="ENDONUCLEASE/EXONUCLEASE/PHOSPHATASE FAMILY DOMAIN-CONTAINING PROTEIN 1"/>
    <property type="match status" value="1"/>
</dbReference>
<name>S6AHH5_METRE</name>
<dbReference type="Pfam" id="PF12836">
    <property type="entry name" value="HHH_3"/>
    <property type="match status" value="1"/>
</dbReference>
<organism evidence="1 2">
    <name type="scientific">Metapseudomonas resinovorans NBRC 106553</name>
    <dbReference type="NCBI Taxonomy" id="1245471"/>
    <lineage>
        <taxon>Bacteria</taxon>
        <taxon>Pseudomonadati</taxon>
        <taxon>Pseudomonadota</taxon>
        <taxon>Gammaproteobacteria</taxon>
        <taxon>Pseudomonadales</taxon>
        <taxon>Pseudomonadaceae</taxon>
        <taxon>Metapseudomonas</taxon>
    </lineage>
</organism>
<dbReference type="eggNOG" id="COG1555">
    <property type="taxonomic scope" value="Bacteria"/>
</dbReference>
<proteinExistence type="predicted"/>
<dbReference type="SUPFAM" id="SSF47781">
    <property type="entry name" value="RuvA domain 2-like"/>
    <property type="match status" value="1"/>
</dbReference>
<reference evidence="1 2" key="1">
    <citation type="journal article" date="2013" name="Genome Announc.">
        <title>Complete Genome Sequence of the Carbazole Degrader Pseudomonas resinovorans Strain CA10 (NBRC 106553).</title>
        <authorList>
            <person name="Shintani M."/>
            <person name="Hosoyama A."/>
            <person name="Ohji S."/>
            <person name="Tsuchikane K."/>
            <person name="Takarada H."/>
            <person name="Yamazoe A."/>
            <person name="Fujita N."/>
            <person name="Nojiri H."/>
        </authorList>
    </citation>
    <scope>NUCLEOTIDE SEQUENCE [LARGE SCALE GENOMIC DNA]</scope>
    <source>
        <strain evidence="1 2">NBRC 106553</strain>
    </source>
</reference>
<evidence type="ECO:0008006" key="3">
    <source>
        <dbReference type="Google" id="ProtNLM"/>
    </source>
</evidence>
<dbReference type="GO" id="GO:0015628">
    <property type="term" value="P:protein secretion by the type II secretion system"/>
    <property type="evidence" value="ECO:0007669"/>
    <property type="project" value="TreeGrafter"/>
</dbReference>
<dbReference type="EMBL" id="AP013068">
    <property type="protein sequence ID" value="BAN47720.1"/>
    <property type="molecule type" value="Genomic_DNA"/>
</dbReference>
<dbReference type="NCBIfam" id="TIGR00426">
    <property type="entry name" value="competence protein ComEA helix-hairpin-helix repeat region"/>
    <property type="match status" value="1"/>
</dbReference>
<dbReference type="PANTHER" id="PTHR21180:SF32">
    <property type="entry name" value="ENDONUCLEASE_EXONUCLEASE_PHOSPHATASE FAMILY DOMAIN-CONTAINING PROTEIN 1"/>
    <property type="match status" value="1"/>
</dbReference>
<dbReference type="InterPro" id="IPR010994">
    <property type="entry name" value="RuvA_2-like"/>
</dbReference>
<dbReference type="Gene3D" id="1.10.150.280">
    <property type="entry name" value="AF1531-like domain"/>
    <property type="match status" value="1"/>
</dbReference>
<sequence>MAASAAAQGALNINSADAAAFQGQMVGIGEAKARAIVQHRDEHGPFSSVDDLLEVKGIGAKTLEQNRDRLSVE</sequence>
<evidence type="ECO:0000313" key="1">
    <source>
        <dbReference type="EMBL" id="BAN47720.1"/>
    </source>
</evidence>
<dbReference type="AlphaFoldDB" id="S6AHH5"/>
<dbReference type="GO" id="GO:0015627">
    <property type="term" value="C:type II protein secretion system complex"/>
    <property type="evidence" value="ECO:0007669"/>
    <property type="project" value="TreeGrafter"/>
</dbReference>